<evidence type="ECO:0000313" key="4">
    <source>
        <dbReference type="Proteomes" id="UP000266552"/>
    </source>
</evidence>
<proteinExistence type="inferred from homology"/>
<dbReference type="Proteomes" id="UP000266552">
    <property type="component" value="Chromosome"/>
</dbReference>
<gene>
    <name evidence="3" type="ORF">D5F53_05480</name>
</gene>
<organism evidence="3 4">
    <name type="scientific">Paenibacillus lautus</name>
    <name type="common">Bacillus lautus</name>
    <dbReference type="NCBI Taxonomy" id="1401"/>
    <lineage>
        <taxon>Bacteria</taxon>
        <taxon>Bacillati</taxon>
        <taxon>Bacillota</taxon>
        <taxon>Bacilli</taxon>
        <taxon>Bacillales</taxon>
        <taxon>Paenibacillaceae</taxon>
        <taxon>Paenibacillus</taxon>
    </lineage>
</organism>
<dbReference type="Pfam" id="PF03358">
    <property type="entry name" value="FMN_red"/>
    <property type="match status" value="1"/>
</dbReference>
<dbReference type="InterPro" id="IPR029039">
    <property type="entry name" value="Flavoprotein-like_sf"/>
</dbReference>
<name>A0A385TJH5_PAELA</name>
<dbReference type="AlphaFoldDB" id="A0A385TJH5"/>
<dbReference type="PANTHER" id="PTHR30543:SF21">
    <property type="entry name" value="NAD(P)H-DEPENDENT FMN REDUCTASE LOT6"/>
    <property type="match status" value="1"/>
</dbReference>
<evidence type="ECO:0000256" key="1">
    <source>
        <dbReference type="ARBA" id="ARBA00009428"/>
    </source>
</evidence>
<evidence type="ECO:0000313" key="3">
    <source>
        <dbReference type="EMBL" id="AYB42772.1"/>
    </source>
</evidence>
<comment type="similarity">
    <text evidence="1">Belongs to the azoreductase type 2 family.</text>
</comment>
<dbReference type="EMBL" id="CP032412">
    <property type="protein sequence ID" value="AYB42772.1"/>
    <property type="molecule type" value="Genomic_DNA"/>
</dbReference>
<dbReference type="KEGG" id="plw:D5F53_05480"/>
<sequence length="189" mass="21322">MKVAAIVGSIRKESYNLKLARYIQNRYQHLFQLDVLSIRDLPFYDQDIESVPPQPVIDFKAKVASADAVLWITPEYNSTIPGVMANAIDWLSRVDRVMIGKPSWIVGSSMGLLGSVKAQGHLRDILFSSGISSPLLPGNEVYIGLVHEKFNEKGELTDEPTIQYLDLVTDNFVKWMKELSQLKQLQSQK</sequence>
<dbReference type="RefSeq" id="WP_119846845.1">
    <property type="nucleotide sequence ID" value="NZ_CP032412.1"/>
</dbReference>
<dbReference type="GO" id="GO:0010181">
    <property type="term" value="F:FMN binding"/>
    <property type="evidence" value="ECO:0007669"/>
    <property type="project" value="TreeGrafter"/>
</dbReference>
<dbReference type="InterPro" id="IPR005025">
    <property type="entry name" value="FMN_Rdtase-like_dom"/>
</dbReference>
<dbReference type="SUPFAM" id="SSF52218">
    <property type="entry name" value="Flavoproteins"/>
    <property type="match status" value="1"/>
</dbReference>
<keyword evidence="4" id="KW-1185">Reference proteome</keyword>
<dbReference type="GO" id="GO:0005829">
    <property type="term" value="C:cytosol"/>
    <property type="evidence" value="ECO:0007669"/>
    <property type="project" value="TreeGrafter"/>
</dbReference>
<dbReference type="Gene3D" id="3.40.50.360">
    <property type="match status" value="1"/>
</dbReference>
<evidence type="ECO:0000259" key="2">
    <source>
        <dbReference type="Pfam" id="PF03358"/>
    </source>
</evidence>
<accession>A0A385TJH5</accession>
<dbReference type="InterPro" id="IPR050712">
    <property type="entry name" value="NAD(P)H-dep_reductase"/>
</dbReference>
<dbReference type="GO" id="GO:0016491">
    <property type="term" value="F:oxidoreductase activity"/>
    <property type="evidence" value="ECO:0007669"/>
    <property type="project" value="InterPro"/>
</dbReference>
<feature type="domain" description="NADPH-dependent FMN reductase-like" evidence="2">
    <location>
        <begin position="1"/>
        <end position="144"/>
    </location>
</feature>
<reference evidence="3 4" key="1">
    <citation type="submission" date="2018-09" db="EMBL/GenBank/DDBJ databases">
        <title>Genome Sequence of Paenibacillus lautus Strain E7593-69, Azo Dye-Degrading Bacteria, Isolated from Commercial Tattoo Inks.</title>
        <authorList>
            <person name="Nho S.W."/>
            <person name="Kim S.-J."/>
            <person name="Kweon O."/>
            <person name="Cerniglia C.E."/>
        </authorList>
    </citation>
    <scope>NUCLEOTIDE SEQUENCE [LARGE SCALE GENOMIC DNA]</scope>
    <source>
        <strain evidence="3 4">E7593-69</strain>
    </source>
</reference>
<dbReference type="PANTHER" id="PTHR30543">
    <property type="entry name" value="CHROMATE REDUCTASE"/>
    <property type="match status" value="1"/>
</dbReference>
<protein>
    <submittedName>
        <fullName evidence="3">NAD(P)H-dependent oxidoreductase</fullName>
    </submittedName>
</protein>